<comment type="function">
    <text evidence="11">Plays a role in U6 snRNP assembly and function. Binds to the 3' end of U6 snRNA.</text>
</comment>
<keyword evidence="10 11" id="KW-0687">Ribonucleoprotein</keyword>
<evidence type="ECO:0000256" key="11">
    <source>
        <dbReference type="RuleBase" id="RU365055"/>
    </source>
</evidence>
<reference evidence="13 14" key="1">
    <citation type="submission" date="2020-11" db="EMBL/GenBank/DDBJ databases">
        <title>Kefir isolates.</title>
        <authorList>
            <person name="Marcisauskas S."/>
            <person name="Kim Y."/>
            <person name="Blasche S."/>
        </authorList>
    </citation>
    <scope>NUCLEOTIDE SEQUENCE [LARGE SCALE GENOMIC DNA]</scope>
    <source>
        <strain evidence="13 14">OG2</strain>
    </source>
</reference>
<gene>
    <name evidence="11 13" type="primary">LSM5</name>
    <name evidence="13" type="ORF">C6P45_001905</name>
</gene>
<evidence type="ECO:0000313" key="14">
    <source>
        <dbReference type="Proteomes" id="UP000750334"/>
    </source>
</evidence>
<dbReference type="GO" id="GO:1990726">
    <property type="term" value="C:Lsm1-7-Pat1 complex"/>
    <property type="evidence" value="ECO:0007669"/>
    <property type="project" value="TreeGrafter"/>
</dbReference>
<keyword evidence="8 11" id="KW-0508">mRNA splicing</keyword>
<dbReference type="SMART" id="SM00651">
    <property type="entry name" value="Sm"/>
    <property type="match status" value="1"/>
</dbReference>
<sequence>MNFEEQFHVTTHTTHTIMGLAEILPLEVIDKTINQKVWIILQSNREFTGTLVGFDDFVNVIIEDATEWTINDKNENELVMEHHGRLLLSGNNINMLVPGGKKDC</sequence>
<dbReference type="GO" id="GO:0000398">
    <property type="term" value="P:mRNA splicing, via spliceosome"/>
    <property type="evidence" value="ECO:0007669"/>
    <property type="project" value="TreeGrafter"/>
</dbReference>
<dbReference type="GO" id="GO:0008033">
    <property type="term" value="P:tRNA processing"/>
    <property type="evidence" value="ECO:0007669"/>
    <property type="project" value="UniProtKB-KW"/>
</dbReference>
<dbReference type="AlphaFoldDB" id="A0A9P6VZ42"/>
<keyword evidence="7 11" id="KW-0694">RNA-binding</keyword>
<dbReference type="GO" id="GO:0005681">
    <property type="term" value="C:spliceosomal complex"/>
    <property type="evidence" value="ECO:0007669"/>
    <property type="project" value="UniProtKB-KW"/>
</dbReference>
<dbReference type="Pfam" id="PF01423">
    <property type="entry name" value="LSM"/>
    <property type="match status" value="1"/>
</dbReference>
<dbReference type="FunFam" id="2.30.30.100:FF:000067">
    <property type="entry name" value="U6 snRNA-associated Sm-like protein LSm5"/>
    <property type="match status" value="1"/>
</dbReference>
<evidence type="ECO:0000256" key="7">
    <source>
        <dbReference type="ARBA" id="ARBA00022884"/>
    </source>
</evidence>
<dbReference type="CDD" id="cd01732">
    <property type="entry name" value="LSm5"/>
    <property type="match status" value="1"/>
</dbReference>
<evidence type="ECO:0000256" key="2">
    <source>
        <dbReference type="ARBA" id="ARBA00006850"/>
    </source>
</evidence>
<dbReference type="Proteomes" id="UP000750334">
    <property type="component" value="Unassembled WGS sequence"/>
</dbReference>
<dbReference type="Gene3D" id="2.30.30.100">
    <property type="match status" value="1"/>
</dbReference>
<evidence type="ECO:0000256" key="10">
    <source>
        <dbReference type="ARBA" id="ARBA00023274"/>
    </source>
</evidence>
<dbReference type="PANTHER" id="PTHR20971:SF0">
    <property type="entry name" value="U6 SNRNA-ASSOCIATED SM-LIKE PROTEIN LSM5"/>
    <property type="match status" value="1"/>
</dbReference>
<organism evidence="13 14">
    <name type="scientific">Maudiozyma exigua</name>
    <name type="common">Yeast</name>
    <name type="synonym">Kazachstania exigua</name>
    <dbReference type="NCBI Taxonomy" id="34358"/>
    <lineage>
        <taxon>Eukaryota</taxon>
        <taxon>Fungi</taxon>
        <taxon>Dikarya</taxon>
        <taxon>Ascomycota</taxon>
        <taxon>Saccharomycotina</taxon>
        <taxon>Saccharomycetes</taxon>
        <taxon>Saccharomycetales</taxon>
        <taxon>Saccharomycetaceae</taxon>
        <taxon>Maudiozyma</taxon>
    </lineage>
</organism>
<comment type="subunit">
    <text evidence="11">LSm subunits form a heteromer with a doughnut shape.</text>
</comment>
<comment type="subcellular location">
    <subcellularLocation>
        <location evidence="1 11">Nucleus</location>
    </subcellularLocation>
</comment>
<dbReference type="InterPro" id="IPR001163">
    <property type="entry name" value="Sm_dom_euk/arc"/>
</dbReference>
<name>A0A9P6VZ42_MAUEX</name>
<comment type="similarity">
    <text evidence="2 11">Belongs to the snRNP Sm proteins family.</text>
</comment>
<dbReference type="GO" id="GO:0006364">
    <property type="term" value="P:rRNA processing"/>
    <property type="evidence" value="ECO:0007669"/>
    <property type="project" value="UniProtKB-KW"/>
</dbReference>
<dbReference type="GO" id="GO:0003723">
    <property type="term" value="F:RNA binding"/>
    <property type="evidence" value="ECO:0007669"/>
    <property type="project" value="UniProtKB-KW"/>
</dbReference>
<dbReference type="SUPFAM" id="SSF50182">
    <property type="entry name" value="Sm-like ribonucleoproteins"/>
    <property type="match status" value="1"/>
</dbReference>
<dbReference type="GO" id="GO:0005688">
    <property type="term" value="C:U6 snRNP"/>
    <property type="evidence" value="ECO:0007669"/>
    <property type="project" value="TreeGrafter"/>
</dbReference>
<dbReference type="InterPro" id="IPR047575">
    <property type="entry name" value="Sm"/>
</dbReference>
<accession>A0A9P6VZ42</accession>
<dbReference type="PROSITE" id="PS52002">
    <property type="entry name" value="SM"/>
    <property type="match status" value="1"/>
</dbReference>
<evidence type="ECO:0000313" key="13">
    <source>
        <dbReference type="EMBL" id="KAG0659108.1"/>
    </source>
</evidence>
<dbReference type="PANTHER" id="PTHR20971">
    <property type="entry name" value="U6 SNRNA-ASSOCIATED PROTEIN"/>
    <property type="match status" value="1"/>
</dbReference>
<dbReference type="GO" id="GO:0046540">
    <property type="term" value="C:U4/U6 x U5 tri-snRNP complex"/>
    <property type="evidence" value="ECO:0007669"/>
    <property type="project" value="TreeGrafter"/>
</dbReference>
<dbReference type="OrthoDB" id="429711at2759"/>
<dbReference type="InterPro" id="IPR033871">
    <property type="entry name" value="LSm5"/>
</dbReference>
<evidence type="ECO:0000256" key="1">
    <source>
        <dbReference type="ARBA" id="ARBA00004123"/>
    </source>
</evidence>
<feature type="domain" description="Sm" evidence="12">
    <location>
        <begin position="24"/>
        <end position="102"/>
    </location>
</feature>
<evidence type="ECO:0000256" key="3">
    <source>
        <dbReference type="ARBA" id="ARBA00022552"/>
    </source>
</evidence>
<evidence type="ECO:0000256" key="4">
    <source>
        <dbReference type="ARBA" id="ARBA00022664"/>
    </source>
</evidence>
<keyword evidence="14" id="KW-1185">Reference proteome</keyword>
<evidence type="ECO:0000259" key="12">
    <source>
        <dbReference type="PROSITE" id="PS52002"/>
    </source>
</evidence>
<dbReference type="EMBL" id="PUHR01000199">
    <property type="protein sequence ID" value="KAG0659108.1"/>
    <property type="molecule type" value="Genomic_DNA"/>
</dbReference>
<keyword evidence="6 11" id="KW-0747">Spliceosome</keyword>
<protein>
    <recommendedName>
        <fullName evidence="11">LSM complex subunit LSM5</fullName>
    </recommendedName>
</protein>
<dbReference type="InterPro" id="IPR010920">
    <property type="entry name" value="LSM_dom_sf"/>
</dbReference>
<evidence type="ECO:0000256" key="6">
    <source>
        <dbReference type="ARBA" id="ARBA00022728"/>
    </source>
</evidence>
<keyword evidence="4 11" id="KW-0507">mRNA processing</keyword>
<proteinExistence type="inferred from homology"/>
<keyword evidence="5" id="KW-0819">tRNA processing</keyword>
<evidence type="ECO:0000256" key="9">
    <source>
        <dbReference type="ARBA" id="ARBA00023242"/>
    </source>
</evidence>
<keyword evidence="9 11" id="KW-0539">Nucleus</keyword>
<comment type="caution">
    <text evidence="13">The sequence shown here is derived from an EMBL/GenBank/DDBJ whole genome shotgun (WGS) entry which is preliminary data.</text>
</comment>
<evidence type="ECO:0000256" key="8">
    <source>
        <dbReference type="ARBA" id="ARBA00023187"/>
    </source>
</evidence>
<keyword evidence="3" id="KW-0698">rRNA processing</keyword>
<evidence type="ECO:0000256" key="5">
    <source>
        <dbReference type="ARBA" id="ARBA00022694"/>
    </source>
</evidence>